<evidence type="ECO:0000256" key="2">
    <source>
        <dbReference type="ARBA" id="ARBA00023134"/>
    </source>
</evidence>
<dbReference type="InterPro" id="IPR037103">
    <property type="entry name" value="Tubulin/FtsZ-like_C"/>
</dbReference>
<dbReference type="EMBL" id="JBGBPQ010000003">
    <property type="protein sequence ID" value="KAL1527119.1"/>
    <property type="molecule type" value="Genomic_DNA"/>
</dbReference>
<dbReference type="GO" id="GO:0005525">
    <property type="term" value="F:GTP binding"/>
    <property type="evidence" value="ECO:0007669"/>
    <property type="project" value="UniProtKB-KW"/>
</dbReference>
<reference evidence="3 4" key="1">
    <citation type="journal article" date="2024" name="Science">
        <title>Giant polyketide synthase enzymes in the biosynthesis of giant marine polyether toxins.</title>
        <authorList>
            <person name="Fallon T.R."/>
            <person name="Shende V.V."/>
            <person name="Wierzbicki I.H."/>
            <person name="Pendleton A.L."/>
            <person name="Watervoot N.F."/>
            <person name="Auber R.P."/>
            <person name="Gonzalez D.J."/>
            <person name="Wisecaver J.H."/>
            <person name="Moore B.S."/>
        </authorList>
    </citation>
    <scope>NUCLEOTIDE SEQUENCE [LARGE SCALE GENOMIC DNA]</scope>
    <source>
        <strain evidence="3 4">12B1</strain>
    </source>
</reference>
<name>A0AB34JZI4_PRYPA</name>
<comment type="caution">
    <text evidence="3">The sequence shown here is derived from an EMBL/GenBank/DDBJ whole genome shotgun (WGS) entry which is preliminary data.</text>
</comment>
<dbReference type="AlphaFoldDB" id="A0AB34JZI4"/>
<keyword evidence="4" id="KW-1185">Reference proteome</keyword>
<organism evidence="3 4">
    <name type="scientific">Prymnesium parvum</name>
    <name type="common">Toxic golden alga</name>
    <dbReference type="NCBI Taxonomy" id="97485"/>
    <lineage>
        <taxon>Eukaryota</taxon>
        <taxon>Haptista</taxon>
        <taxon>Haptophyta</taxon>
        <taxon>Prymnesiophyceae</taxon>
        <taxon>Prymnesiales</taxon>
        <taxon>Prymnesiaceae</taxon>
        <taxon>Prymnesium</taxon>
    </lineage>
</organism>
<dbReference type="Proteomes" id="UP001515480">
    <property type="component" value="Unassembled WGS sequence"/>
</dbReference>
<dbReference type="PANTHER" id="PTHR34784">
    <property type="entry name" value="50S RIBOSOMAL PROTEIN L34"/>
    <property type="match status" value="1"/>
</dbReference>
<gene>
    <name evidence="3" type="ORF">AB1Y20_015801</name>
</gene>
<keyword evidence="1" id="KW-0547">Nucleotide-binding</keyword>
<dbReference type="InterPro" id="IPR011719">
    <property type="entry name" value="CHP02058"/>
</dbReference>
<evidence type="ECO:0000313" key="4">
    <source>
        <dbReference type="Proteomes" id="UP001515480"/>
    </source>
</evidence>
<proteinExistence type="predicted"/>
<keyword evidence="2" id="KW-0342">GTP-binding</keyword>
<dbReference type="NCBIfam" id="TIGR02058">
    <property type="entry name" value="lin0512_fam"/>
    <property type="match status" value="1"/>
</dbReference>
<protein>
    <submittedName>
        <fullName evidence="3">Uncharacterized protein</fullName>
    </submittedName>
</protein>
<evidence type="ECO:0000313" key="3">
    <source>
        <dbReference type="EMBL" id="KAL1527119.1"/>
    </source>
</evidence>
<dbReference type="Pfam" id="PF09585">
    <property type="entry name" value="Lin0512_fam"/>
    <property type="match status" value="1"/>
</dbReference>
<evidence type="ECO:0000256" key="1">
    <source>
        <dbReference type="ARBA" id="ARBA00022741"/>
    </source>
</evidence>
<dbReference type="Gene3D" id="3.30.1330.20">
    <property type="entry name" value="Tubulin/FtsZ, C-terminal domain"/>
    <property type="match status" value="1"/>
</dbReference>
<sequence>MLLLASCWLRPSPHGPPRLHALTGSRAASLMGGSIHGGPESGATSKGMQHVALVELGSGCCHGAKATKAAVRACNDAVEWNSIKVRTIIPGSYDAMKVHVHLGVPEPEAVDLEQIAACFPYGELLPISVEKGGLLGSSRAGLPADEPPEAHMTVAVACVTIGW</sequence>
<accession>A0AB34JZI4</accession>
<dbReference type="PANTHER" id="PTHR34784:SF1">
    <property type="entry name" value="50S RIBOSOMAL PROTEIN L34"/>
    <property type="match status" value="1"/>
</dbReference>